<dbReference type="GO" id="GO:0016126">
    <property type="term" value="P:sterol biosynthetic process"/>
    <property type="evidence" value="ECO:0007669"/>
    <property type="project" value="TreeGrafter"/>
</dbReference>
<evidence type="ECO:0000313" key="5">
    <source>
        <dbReference type="Proteomes" id="UP001201812"/>
    </source>
</evidence>
<evidence type="ECO:0000256" key="3">
    <source>
        <dbReference type="SAM" id="MobiDB-lite"/>
    </source>
</evidence>
<dbReference type="Gene3D" id="3.90.770.10">
    <property type="entry name" value="3-hydroxy-3-methylglutaryl-coenzyme A Reductase, Chain A, domain 2"/>
    <property type="match status" value="1"/>
</dbReference>
<comment type="pathway">
    <text evidence="1">Metabolic intermediate biosynthesis; (R)-mevalonate biosynthesis; (R)-mevalonate from acetyl-CoA: step 3/3.</text>
</comment>
<dbReference type="AlphaFoldDB" id="A0AAD4MXC5"/>
<dbReference type="GO" id="GO:0004420">
    <property type="term" value="F:hydroxymethylglutaryl-CoA reductase (NADPH) activity"/>
    <property type="evidence" value="ECO:0007669"/>
    <property type="project" value="UniProtKB-EC"/>
</dbReference>
<evidence type="ECO:0000256" key="1">
    <source>
        <dbReference type="ARBA" id="ARBA00005084"/>
    </source>
</evidence>
<dbReference type="InterPro" id="IPR023076">
    <property type="entry name" value="HMG_CoA_Rdtase_CS"/>
</dbReference>
<dbReference type="EMBL" id="JAKKPZ010000039">
    <property type="protein sequence ID" value="KAI1707692.1"/>
    <property type="molecule type" value="Genomic_DNA"/>
</dbReference>
<name>A0AAD4MXC5_9BILA</name>
<keyword evidence="5" id="KW-1185">Reference proteome</keyword>
<protein>
    <recommendedName>
        <fullName evidence="2">hydroxymethylglutaryl-CoA reductase (NADPH)</fullName>
        <ecNumber evidence="2">1.1.1.34</ecNumber>
    </recommendedName>
</protein>
<proteinExistence type="predicted"/>
<reference evidence="4" key="1">
    <citation type="submission" date="2022-01" db="EMBL/GenBank/DDBJ databases">
        <title>Genome Sequence Resource for Two Populations of Ditylenchus destructor, the Migratory Endoparasitic Phytonematode.</title>
        <authorList>
            <person name="Zhang H."/>
            <person name="Lin R."/>
            <person name="Xie B."/>
        </authorList>
    </citation>
    <scope>NUCLEOTIDE SEQUENCE</scope>
    <source>
        <strain evidence="4">BazhouSP</strain>
    </source>
</reference>
<comment type="caution">
    <text evidence="4">The sequence shown here is derived from an EMBL/GenBank/DDBJ whole genome shotgun (WGS) entry which is preliminary data.</text>
</comment>
<dbReference type="PANTHER" id="PTHR10572">
    <property type="entry name" value="3-HYDROXY-3-METHYLGLUTARYL-COENZYME A REDUCTASE"/>
    <property type="match status" value="1"/>
</dbReference>
<dbReference type="EC" id="1.1.1.34" evidence="2"/>
<dbReference type="GO" id="GO:0005789">
    <property type="term" value="C:endoplasmic reticulum membrane"/>
    <property type="evidence" value="ECO:0007669"/>
    <property type="project" value="TreeGrafter"/>
</dbReference>
<dbReference type="PANTHER" id="PTHR10572:SF24">
    <property type="entry name" value="3-HYDROXY-3-METHYLGLUTARYL-COENZYME A REDUCTASE"/>
    <property type="match status" value="1"/>
</dbReference>
<sequence length="132" mass="14031">MNCLEVGTVGGGTILSPQQACLEMLRCNGSSKVPGENAKKLAEVICSTVLAGELSLLASQCTGDLVRSHLRLNRSSRNLSSRALLSIPEEIPSGPRSNLTVPPALPNRPRSTSKRLSESVKKSASMCDQSFH</sequence>
<gene>
    <name evidence="4" type="ORF">DdX_12246</name>
</gene>
<dbReference type="PROSITE" id="PS00318">
    <property type="entry name" value="HMG_COA_REDUCTASE_2"/>
    <property type="match status" value="1"/>
</dbReference>
<dbReference type="Proteomes" id="UP001201812">
    <property type="component" value="Unassembled WGS sequence"/>
</dbReference>
<organism evidence="4 5">
    <name type="scientific">Ditylenchus destructor</name>
    <dbReference type="NCBI Taxonomy" id="166010"/>
    <lineage>
        <taxon>Eukaryota</taxon>
        <taxon>Metazoa</taxon>
        <taxon>Ecdysozoa</taxon>
        <taxon>Nematoda</taxon>
        <taxon>Chromadorea</taxon>
        <taxon>Rhabditida</taxon>
        <taxon>Tylenchina</taxon>
        <taxon>Tylenchomorpha</taxon>
        <taxon>Sphaerularioidea</taxon>
        <taxon>Anguinidae</taxon>
        <taxon>Anguininae</taxon>
        <taxon>Ditylenchus</taxon>
    </lineage>
</organism>
<dbReference type="SUPFAM" id="SSF56542">
    <property type="entry name" value="Substrate-binding domain of HMG-CoA reductase"/>
    <property type="match status" value="1"/>
</dbReference>
<dbReference type="InterPro" id="IPR009029">
    <property type="entry name" value="HMG_CoA_Rdtase_sub-bd_dom_sf"/>
</dbReference>
<dbReference type="GO" id="GO:0008299">
    <property type="term" value="P:isoprenoid biosynthetic process"/>
    <property type="evidence" value="ECO:0007669"/>
    <property type="project" value="TreeGrafter"/>
</dbReference>
<evidence type="ECO:0000256" key="2">
    <source>
        <dbReference type="ARBA" id="ARBA00012999"/>
    </source>
</evidence>
<dbReference type="InterPro" id="IPR002202">
    <property type="entry name" value="HMG_CoA_Rdtase"/>
</dbReference>
<dbReference type="GO" id="GO:0005778">
    <property type="term" value="C:peroxisomal membrane"/>
    <property type="evidence" value="ECO:0007669"/>
    <property type="project" value="TreeGrafter"/>
</dbReference>
<evidence type="ECO:0000313" key="4">
    <source>
        <dbReference type="EMBL" id="KAI1707692.1"/>
    </source>
</evidence>
<feature type="region of interest" description="Disordered" evidence="3">
    <location>
        <begin position="86"/>
        <end position="132"/>
    </location>
</feature>
<dbReference type="PROSITE" id="PS50065">
    <property type="entry name" value="HMG_COA_REDUCTASE_4"/>
    <property type="match status" value="1"/>
</dbReference>
<dbReference type="Pfam" id="PF00368">
    <property type="entry name" value="HMG-CoA_red"/>
    <property type="match status" value="1"/>
</dbReference>
<dbReference type="InterPro" id="IPR023074">
    <property type="entry name" value="HMG_CoA_Rdtase_cat_sf"/>
</dbReference>
<dbReference type="GO" id="GO:0015936">
    <property type="term" value="P:coenzyme A metabolic process"/>
    <property type="evidence" value="ECO:0007669"/>
    <property type="project" value="InterPro"/>
</dbReference>
<accession>A0AAD4MXC5</accession>